<dbReference type="InterPro" id="IPR000306">
    <property type="entry name" value="Znf_FYVE"/>
</dbReference>
<name>A0AAD9LSM5_9STRA</name>
<dbReference type="InterPro" id="IPR011011">
    <property type="entry name" value="Znf_FYVE_PHD"/>
</dbReference>
<dbReference type="EMBL" id="JASMQC010000002">
    <property type="protein sequence ID" value="KAK1947136.1"/>
    <property type="molecule type" value="Genomic_DNA"/>
</dbReference>
<evidence type="ECO:0000256" key="3">
    <source>
        <dbReference type="ARBA" id="ARBA00022833"/>
    </source>
</evidence>
<organism evidence="5 6">
    <name type="scientific">Phytophthora citrophthora</name>
    <dbReference type="NCBI Taxonomy" id="4793"/>
    <lineage>
        <taxon>Eukaryota</taxon>
        <taxon>Sar</taxon>
        <taxon>Stramenopiles</taxon>
        <taxon>Oomycota</taxon>
        <taxon>Peronosporomycetes</taxon>
        <taxon>Peronosporales</taxon>
        <taxon>Peronosporaceae</taxon>
        <taxon>Phytophthora</taxon>
    </lineage>
</organism>
<keyword evidence="6" id="KW-1185">Reference proteome</keyword>
<gene>
    <name evidence="5" type="ORF">P3T76_001146</name>
</gene>
<dbReference type="SUPFAM" id="SSF57903">
    <property type="entry name" value="FYVE/PHD zinc finger"/>
    <property type="match status" value="1"/>
</dbReference>
<feature type="domain" description="FYVE zinc finger" evidence="4">
    <location>
        <begin position="37"/>
        <end position="88"/>
    </location>
</feature>
<dbReference type="InterPro" id="IPR013083">
    <property type="entry name" value="Znf_RING/FYVE/PHD"/>
</dbReference>
<reference evidence="5" key="1">
    <citation type="submission" date="2023-08" db="EMBL/GenBank/DDBJ databases">
        <title>Reference Genome Resource for the Citrus Pathogen Phytophthora citrophthora.</title>
        <authorList>
            <person name="Moller H."/>
            <person name="Coetzee B."/>
            <person name="Rose L.J."/>
            <person name="Van Niekerk J.M."/>
        </authorList>
    </citation>
    <scope>NUCLEOTIDE SEQUENCE</scope>
    <source>
        <strain evidence="5">STE-U-9442</strain>
    </source>
</reference>
<keyword evidence="1" id="KW-0479">Metal-binding</keyword>
<comment type="caution">
    <text evidence="5">The sequence shown here is derived from an EMBL/GenBank/DDBJ whole genome shotgun (WGS) entry which is preliminary data.</text>
</comment>
<evidence type="ECO:0000313" key="6">
    <source>
        <dbReference type="Proteomes" id="UP001259832"/>
    </source>
</evidence>
<dbReference type="AlphaFoldDB" id="A0AAD9LSM5"/>
<protein>
    <recommendedName>
        <fullName evidence="4">FYVE zinc finger domain-containing protein</fullName>
    </recommendedName>
</protein>
<dbReference type="Proteomes" id="UP001259832">
    <property type="component" value="Unassembled WGS sequence"/>
</dbReference>
<dbReference type="Pfam" id="PF01363">
    <property type="entry name" value="FYVE"/>
    <property type="match status" value="1"/>
</dbReference>
<proteinExistence type="predicted"/>
<keyword evidence="2" id="KW-0863">Zinc-finger</keyword>
<dbReference type="GO" id="GO:0008270">
    <property type="term" value="F:zinc ion binding"/>
    <property type="evidence" value="ECO:0007669"/>
    <property type="project" value="UniProtKB-KW"/>
</dbReference>
<evidence type="ECO:0000256" key="1">
    <source>
        <dbReference type="ARBA" id="ARBA00022723"/>
    </source>
</evidence>
<evidence type="ECO:0000256" key="2">
    <source>
        <dbReference type="ARBA" id="ARBA00022771"/>
    </source>
</evidence>
<accession>A0AAD9LSM5</accession>
<keyword evidence="3" id="KW-0862">Zinc</keyword>
<sequence>MGEYLLVVLAALGTQDKRRKRRGKPRRKGSHGLFDVQWQSDVKVAKHGHYKSNFSLVRCRHHCRHCGRVMCSDFLFFSSRIASTECNKQLLAEQEAYGEEMQTAGH</sequence>
<evidence type="ECO:0000313" key="5">
    <source>
        <dbReference type="EMBL" id="KAK1947136.1"/>
    </source>
</evidence>
<dbReference type="Gene3D" id="3.30.40.10">
    <property type="entry name" value="Zinc/RING finger domain, C3HC4 (zinc finger)"/>
    <property type="match status" value="1"/>
</dbReference>
<evidence type="ECO:0000259" key="4">
    <source>
        <dbReference type="Pfam" id="PF01363"/>
    </source>
</evidence>